<dbReference type="Gene3D" id="2.40.10.10">
    <property type="entry name" value="Trypsin-like serine proteases"/>
    <property type="match status" value="1"/>
</dbReference>
<evidence type="ECO:0000313" key="2">
    <source>
        <dbReference type="EMBL" id="ABC24939.1"/>
    </source>
</evidence>
<dbReference type="EMBL" id="DQ228182">
    <property type="protein sequence ID" value="ABC24939.1"/>
    <property type="molecule type" value="mRNA"/>
</dbReference>
<evidence type="ECO:0000256" key="1">
    <source>
        <dbReference type="SAM" id="MobiDB-lite"/>
    </source>
</evidence>
<keyword evidence="2" id="KW-0645">Protease</keyword>
<dbReference type="PANTHER" id="PTHR45980">
    <property type="match status" value="1"/>
</dbReference>
<feature type="region of interest" description="Disordered" evidence="1">
    <location>
        <begin position="1"/>
        <end position="20"/>
    </location>
</feature>
<dbReference type="SUPFAM" id="SSF50494">
    <property type="entry name" value="Trypsin-like serine proteases"/>
    <property type="match status" value="1"/>
</dbReference>
<feature type="region of interest" description="Disordered" evidence="1">
    <location>
        <begin position="27"/>
        <end position="59"/>
    </location>
</feature>
<dbReference type="GO" id="GO:0004252">
    <property type="term" value="F:serine-type endopeptidase activity"/>
    <property type="evidence" value="ECO:0007669"/>
    <property type="project" value="TreeGrafter"/>
</dbReference>
<dbReference type="GO" id="GO:0006508">
    <property type="term" value="P:proteolysis"/>
    <property type="evidence" value="ECO:0007669"/>
    <property type="project" value="UniProtKB-KW"/>
</dbReference>
<dbReference type="InterPro" id="IPR043504">
    <property type="entry name" value="Peptidase_S1_PA_chymotrypsin"/>
</dbReference>
<accession>Q075M1</accession>
<sequence>MRAVRAFCAGKPPQSGRSARRQACCAAGGDRRPQRPVRGLPPAEQETQQVSHAETSTTQVRVSKGFHALHDPHLIPDAPLLDDRDFGDAFDGLGPVKEVNVMDAVCKVFCVHTEPDMSLPWQRKRQYSSTSSGFVIVLEGGGMGGKYLLTNAHSVENFSQVKVKRRDD</sequence>
<feature type="non-terminal residue" evidence="2">
    <location>
        <position position="168"/>
    </location>
</feature>
<keyword evidence="2" id="KW-0378">Hydrolase</keyword>
<organism evidence="2">
    <name type="scientific">Prototheca wickerhamii</name>
    <dbReference type="NCBI Taxonomy" id="3111"/>
    <lineage>
        <taxon>Eukaryota</taxon>
        <taxon>Viridiplantae</taxon>
        <taxon>Chlorophyta</taxon>
        <taxon>core chlorophytes</taxon>
        <taxon>Trebouxiophyceae</taxon>
        <taxon>Chlorellales</taxon>
        <taxon>Chlorellaceae</taxon>
        <taxon>Prototheca</taxon>
    </lineage>
</organism>
<feature type="compositionally biased region" description="Polar residues" evidence="1">
    <location>
        <begin position="45"/>
        <end position="59"/>
    </location>
</feature>
<dbReference type="PANTHER" id="PTHR45980:SF18">
    <property type="entry name" value="PROTEASE DO-LIKE 9"/>
    <property type="match status" value="1"/>
</dbReference>
<dbReference type="AlphaFoldDB" id="Q075M1"/>
<name>Q075M1_PROWI</name>
<reference evidence="2" key="1">
    <citation type="submission" date="2005-09" db="EMBL/GenBank/DDBJ databases">
        <title>An overview of the metabolic pathways present in the plastid of the non-photosynthetic alga Prototheca wickerhamii.</title>
        <authorList>
            <person name="Borza T.C."/>
            <person name="Lee R.W."/>
        </authorList>
    </citation>
    <scope>NUCLEOTIDE SEQUENCE</scope>
    <source>
        <strain evidence="2">SAG 263-11</strain>
    </source>
</reference>
<dbReference type="InterPro" id="IPR009003">
    <property type="entry name" value="Peptidase_S1_PA"/>
</dbReference>
<protein>
    <submittedName>
        <fullName evidence="2">Plastid DegP protease</fullName>
    </submittedName>
</protein>
<proteinExistence type="evidence at transcript level"/>